<comment type="caution">
    <text evidence="4">The sequence shown here is derived from an EMBL/GenBank/DDBJ whole genome shotgun (WGS) entry which is preliminary data.</text>
</comment>
<evidence type="ECO:0000256" key="2">
    <source>
        <dbReference type="SAM" id="Phobius"/>
    </source>
</evidence>
<dbReference type="GO" id="GO:0007186">
    <property type="term" value="P:G protein-coupled receptor signaling pathway"/>
    <property type="evidence" value="ECO:0007669"/>
    <property type="project" value="InterPro"/>
</dbReference>
<keyword evidence="2" id="KW-1133">Transmembrane helix</keyword>
<feature type="transmembrane region" description="Helical" evidence="2">
    <location>
        <begin position="283"/>
        <end position="304"/>
    </location>
</feature>
<dbReference type="OrthoDB" id="205745at2759"/>
<feature type="compositionally biased region" description="Basic and acidic residues" evidence="1">
    <location>
        <begin position="496"/>
        <end position="507"/>
    </location>
</feature>
<accession>A0A4Z2DWI2</accession>
<dbReference type="AlphaFoldDB" id="A0A4Z2DWI2"/>
<gene>
    <name evidence="4" type="ORF">EWB00_003756</name>
</gene>
<organism evidence="4 5">
    <name type="scientific">Schistosoma japonicum</name>
    <name type="common">Blood fluke</name>
    <dbReference type="NCBI Taxonomy" id="6182"/>
    <lineage>
        <taxon>Eukaryota</taxon>
        <taxon>Metazoa</taxon>
        <taxon>Spiralia</taxon>
        <taxon>Lophotrochozoa</taxon>
        <taxon>Platyhelminthes</taxon>
        <taxon>Trematoda</taxon>
        <taxon>Digenea</taxon>
        <taxon>Strigeidida</taxon>
        <taxon>Schistosomatoidea</taxon>
        <taxon>Schistosomatidae</taxon>
        <taxon>Schistosoma</taxon>
    </lineage>
</organism>
<dbReference type="PANTHER" id="PTHR23252:SF24">
    <property type="entry name" value="TRANSMEMBRANE PROTEIN 145"/>
    <property type="match status" value="1"/>
</dbReference>
<evidence type="ECO:0000256" key="1">
    <source>
        <dbReference type="SAM" id="MobiDB-lite"/>
    </source>
</evidence>
<dbReference type="Proteomes" id="UP000311919">
    <property type="component" value="Unassembled WGS sequence"/>
</dbReference>
<dbReference type="InterPro" id="IPR047831">
    <property type="entry name" value="GPR180/TMEM145"/>
</dbReference>
<feature type="region of interest" description="Disordered" evidence="1">
    <location>
        <begin position="440"/>
        <end position="513"/>
    </location>
</feature>
<keyword evidence="5" id="KW-1185">Reference proteome</keyword>
<feature type="transmembrane region" description="Helical" evidence="2">
    <location>
        <begin position="140"/>
        <end position="158"/>
    </location>
</feature>
<keyword evidence="2" id="KW-0472">Membrane</keyword>
<feature type="transmembrane region" description="Helical" evidence="2">
    <location>
        <begin position="245"/>
        <end position="263"/>
    </location>
</feature>
<evidence type="ECO:0000259" key="3">
    <source>
        <dbReference type="Pfam" id="PF10192"/>
    </source>
</evidence>
<feature type="transmembrane region" description="Helical" evidence="2">
    <location>
        <begin position="316"/>
        <end position="339"/>
    </location>
</feature>
<dbReference type="STRING" id="6182.A0A4Z2DWI2"/>
<dbReference type="EMBL" id="SKCS01000023">
    <property type="protein sequence ID" value="TNN20582.1"/>
    <property type="molecule type" value="Genomic_DNA"/>
</dbReference>
<dbReference type="Pfam" id="PF10192">
    <property type="entry name" value="GPR180-TMEM145_TM"/>
    <property type="match status" value="1"/>
</dbReference>
<protein>
    <submittedName>
        <fullName evidence="4">Transmembrane protein</fullName>
    </submittedName>
</protein>
<dbReference type="GO" id="GO:0019236">
    <property type="term" value="P:response to pheromone"/>
    <property type="evidence" value="ECO:0007669"/>
    <property type="project" value="InterPro"/>
</dbReference>
<dbReference type="PANTHER" id="PTHR23252">
    <property type="entry name" value="INTIMAL THICKNESS RECEPTOR-RELATED"/>
    <property type="match status" value="1"/>
</dbReference>
<feature type="transmembrane region" description="Helical" evidence="2">
    <location>
        <begin position="210"/>
        <end position="233"/>
    </location>
</feature>
<evidence type="ECO:0000313" key="4">
    <source>
        <dbReference type="EMBL" id="TNN20582.1"/>
    </source>
</evidence>
<feature type="domain" description="GPR180/TMEM145 transmembrane" evidence="3">
    <location>
        <begin position="149"/>
        <end position="362"/>
    </location>
</feature>
<keyword evidence="2 4" id="KW-0812">Transmembrane</keyword>
<dbReference type="InterPro" id="IPR019336">
    <property type="entry name" value="GPR180/TMEM145_TM"/>
</dbReference>
<reference evidence="4 5" key="1">
    <citation type="submission" date="2019-03" db="EMBL/GenBank/DDBJ databases">
        <title>An improved genome assembly of the fluke Schistosoma japonicum.</title>
        <authorList>
            <person name="Hu W."/>
            <person name="Luo F."/>
            <person name="Yin M."/>
            <person name="Mo X."/>
            <person name="Sun C."/>
            <person name="Wu Q."/>
            <person name="Zhu B."/>
            <person name="Xiang M."/>
            <person name="Wang J."/>
            <person name="Wang Y."/>
            <person name="Zhang T."/>
            <person name="Xu B."/>
            <person name="Zheng H."/>
            <person name="Feng Z."/>
        </authorList>
    </citation>
    <scope>NUCLEOTIDE SEQUENCE [LARGE SCALE GENOMIC DNA]</scope>
    <source>
        <strain evidence="4">HuSjv2</strain>
        <tissue evidence="4">Worms</tissue>
    </source>
</reference>
<name>A0A4Z2DWI2_SCHJA</name>
<proteinExistence type="predicted"/>
<sequence length="513" mass="59246">MYQKSTRKVKPLINVNSTEFLDNLPYQSIQSSLPDVITMAWSYYKSMNHKEQQSLILSQWIYCQSPTIQFIVNRPSWWFFTFDNCNEHKLNNIIENSMRSQQIYSRNKIAYRLTLKNGENNDLFHEHFSSQEFGKLEIDLIFFILLGGLFLVAILLLFRLYRGNLLHHTVILWYTSVGLRFMAQLIQLTVDVNFARTGYFNLFNTSLANLFYSISISSFYTSLLILGSGFTIVYQTIPHNHMITFLILSISYTVINVICQISMGLTHYEIGIFTRYHSKAGFIYLGLQGISCMAYLFICSYTCIKWSGKRIFFIRFMAISCIWFWTVPLWVLLTANYVYHWYIETLIRVFDELIHLTGFILMMIILRPDRTNLIFPYHTNTITIIGINKQNDDENRQHKLITEQSISNISSSISTTSPHVSNIHTKNITSQLDKNLMNNKKIPPKRPNPPRLFNLTGKPGDIPAPGSIITSGLSELNKSSIDSSKRPQTTPTLSSDDSHSPHIKPIDKASSTH</sequence>
<evidence type="ECO:0000313" key="5">
    <source>
        <dbReference type="Proteomes" id="UP000311919"/>
    </source>
</evidence>
<feature type="compositionally biased region" description="Polar residues" evidence="1">
    <location>
        <begin position="468"/>
        <end position="495"/>
    </location>
</feature>